<gene>
    <name evidence="2" type="ORF">DO97_05955</name>
</gene>
<dbReference type="Proteomes" id="UP000030170">
    <property type="component" value="Unassembled WGS sequence"/>
</dbReference>
<keyword evidence="1" id="KW-0472">Membrane</keyword>
<protein>
    <recommendedName>
        <fullName evidence="4">DUF3007 domain-containing protein</fullName>
    </recommendedName>
</protein>
<accession>A0A098TSY8</accession>
<dbReference type="PANTHER" id="PTHR35734">
    <property type="entry name" value="OS01G0805200 PROTEIN"/>
    <property type="match status" value="1"/>
</dbReference>
<evidence type="ECO:0008006" key="4">
    <source>
        <dbReference type="Google" id="ProtNLM"/>
    </source>
</evidence>
<keyword evidence="3" id="KW-1185">Reference proteome</keyword>
<dbReference type="AlphaFoldDB" id="A0A098TSY8"/>
<dbReference type="Pfam" id="PF11460">
    <property type="entry name" value="DUF3007"/>
    <property type="match status" value="1"/>
</dbReference>
<keyword evidence="1" id="KW-1133">Transmembrane helix</keyword>
<feature type="transmembrane region" description="Helical" evidence="1">
    <location>
        <begin position="7"/>
        <end position="24"/>
    </location>
</feature>
<comment type="caution">
    <text evidence="2">The sequence shown here is derived from an EMBL/GenBank/DDBJ whole genome shotgun (WGS) entry which is preliminary data.</text>
</comment>
<feature type="transmembrane region" description="Helical" evidence="1">
    <location>
        <begin position="36"/>
        <end position="55"/>
    </location>
</feature>
<dbReference type="PANTHER" id="PTHR35734:SF1">
    <property type="entry name" value="OS01G0805200 PROTEIN"/>
    <property type="match status" value="1"/>
</dbReference>
<sequence>MRKIDVILIGLGAFAAGGLLYWTLQLLGLNSQSAGIWSQGLLVMGLMGWVLTYLFRVSTHRMTYNQQLKNYEDAVLQKRFAELSPAELAQLQAEIIQEKQQAIDADPSRGNPS</sequence>
<dbReference type="InterPro" id="IPR021562">
    <property type="entry name" value="DUF3007"/>
</dbReference>
<dbReference type="STRING" id="1497020.DO97_05955"/>
<evidence type="ECO:0000256" key="1">
    <source>
        <dbReference type="SAM" id="Phobius"/>
    </source>
</evidence>
<evidence type="ECO:0000313" key="2">
    <source>
        <dbReference type="EMBL" id="KGF73893.1"/>
    </source>
</evidence>
<evidence type="ECO:0000313" key="3">
    <source>
        <dbReference type="Proteomes" id="UP000030170"/>
    </source>
</evidence>
<proteinExistence type="predicted"/>
<dbReference type="OrthoDB" id="467669at2"/>
<name>A0A098TSY8_9CYAN</name>
<keyword evidence="1" id="KW-0812">Transmembrane</keyword>
<reference evidence="2 3" key="1">
    <citation type="journal article" date="2014" name="Mol. Ecol.">
        <title>Evolution of Synechococcus.</title>
        <authorList>
            <person name="Dvorak P."/>
            <person name="Casamatta D."/>
            <person name="Hasler P."/>
            <person name="Poulickova A."/>
            <person name="Ondrej V."/>
            <person name="Sanges R."/>
        </authorList>
    </citation>
    <scope>NUCLEOTIDE SEQUENCE [LARGE SCALE GENOMIC DNA]</scope>
    <source>
        <strain evidence="2 3">CAUP A 1101</strain>
    </source>
</reference>
<dbReference type="RefSeq" id="WP_036530498.1">
    <property type="nucleotide sequence ID" value="NZ_JJML01000002.1"/>
</dbReference>
<dbReference type="EMBL" id="JJML01000002">
    <property type="protein sequence ID" value="KGF73893.1"/>
    <property type="molecule type" value="Genomic_DNA"/>
</dbReference>
<organism evidence="2 3">
    <name type="scientific">Neosynechococcus sphagnicola sy1</name>
    <dbReference type="NCBI Taxonomy" id="1497020"/>
    <lineage>
        <taxon>Bacteria</taxon>
        <taxon>Bacillati</taxon>
        <taxon>Cyanobacteriota</taxon>
        <taxon>Cyanophyceae</taxon>
        <taxon>Neosynechococcales</taxon>
        <taxon>Neosynechococcaceae</taxon>
        <taxon>Neosynechococcus</taxon>
    </lineage>
</organism>